<keyword evidence="3" id="KW-1185">Reference proteome</keyword>
<feature type="domain" description="GST C-terminal" evidence="1">
    <location>
        <begin position="1"/>
        <end position="83"/>
    </location>
</feature>
<dbReference type="EnsemblPlants" id="PGSC0003DMT400005545">
    <property type="protein sequence ID" value="PGSC0003DMT400005545"/>
    <property type="gene ID" value="PGSC0003DMG400002167"/>
</dbReference>
<sequence length="90" mass="10354">MLKILDNEFKDKKCFVGDKFGFADIVANGAALYLGILEEVSGVVLVTSEKFPNFCAWRDEYCTQNEEYFPSRDELLIRYRAYIQPVDASK</sequence>
<dbReference type="Proteomes" id="UP000011115">
    <property type="component" value="Unassembled WGS sequence"/>
</dbReference>
<dbReference type="PANTHER" id="PTHR11260:SF672">
    <property type="entry name" value="GLUTATHIONE S-TRANSFERASE-RELATED"/>
    <property type="match status" value="1"/>
</dbReference>
<reference evidence="2" key="2">
    <citation type="submission" date="2015-06" db="UniProtKB">
        <authorList>
            <consortium name="EnsemblPlants"/>
        </authorList>
    </citation>
    <scope>IDENTIFICATION</scope>
    <source>
        <strain evidence="2">DM1-3 516 R44</strain>
    </source>
</reference>
<dbReference type="InterPro" id="IPR004046">
    <property type="entry name" value="GST_C"/>
</dbReference>
<evidence type="ECO:0000313" key="2">
    <source>
        <dbReference type="EnsemblPlants" id="PGSC0003DMT400005545"/>
    </source>
</evidence>
<dbReference type="InterPro" id="IPR010987">
    <property type="entry name" value="Glutathione-S-Trfase_C-like"/>
</dbReference>
<organism evidence="2 3">
    <name type="scientific">Solanum tuberosum</name>
    <name type="common">Potato</name>
    <dbReference type="NCBI Taxonomy" id="4113"/>
    <lineage>
        <taxon>Eukaryota</taxon>
        <taxon>Viridiplantae</taxon>
        <taxon>Streptophyta</taxon>
        <taxon>Embryophyta</taxon>
        <taxon>Tracheophyta</taxon>
        <taxon>Spermatophyta</taxon>
        <taxon>Magnoliopsida</taxon>
        <taxon>eudicotyledons</taxon>
        <taxon>Gunneridae</taxon>
        <taxon>Pentapetalae</taxon>
        <taxon>asterids</taxon>
        <taxon>lamiids</taxon>
        <taxon>Solanales</taxon>
        <taxon>Solanaceae</taxon>
        <taxon>Solanoideae</taxon>
        <taxon>Solaneae</taxon>
        <taxon>Solanum</taxon>
    </lineage>
</organism>
<evidence type="ECO:0000259" key="1">
    <source>
        <dbReference type="PROSITE" id="PS50405"/>
    </source>
</evidence>
<dbReference type="Pfam" id="PF00043">
    <property type="entry name" value="GST_C"/>
    <property type="match status" value="1"/>
</dbReference>
<dbReference type="HOGENOM" id="CLU_011226_21_1_1"/>
<dbReference type="PROSITE" id="PS50405">
    <property type="entry name" value="GST_CTER"/>
    <property type="match status" value="1"/>
</dbReference>
<gene>
    <name evidence="2" type="primary">LOC102599054</name>
</gene>
<dbReference type="InterPro" id="IPR036282">
    <property type="entry name" value="Glutathione-S-Trfase_C_sf"/>
</dbReference>
<dbReference type="SUPFAM" id="SSF47616">
    <property type="entry name" value="GST C-terminal domain-like"/>
    <property type="match status" value="1"/>
</dbReference>
<accession>M0ZQ22</accession>
<name>M0ZQ22_SOLTU</name>
<dbReference type="AlphaFoldDB" id="M0ZQ22"/>
<dbReference type="Gene3D" id="1.20.1050.10">
    <property type="match status" value="1"/>
</dbReference>
<evidence type="ECO:0000313" key="3">
    <source>
        <dbReference type="Proteomes" id="UP000011115"/>
    </source>
</evidence>
<dbReference type="ExpressionAtlas" id="M0ZQ22">
    <property type="expression patterns" value="baseline and differential"/>
</dbReference>
<protein>
    <submittedName>
        <fullName evidence="2">Glutathion S-transferase</fullName>
    </submittedName>
</protein>
<dbReference type="InterPro" id="IPR045073">
    <property type="entry name" value="Omega/Tau-like"/>
</dbReference>
<reference evidence="3" key="1">
    <citation type="journal article" date="2011" name="Nature">
        <title>Genome sequence and analysis of the tuber crop potato.</title>
        <authorList>
            <consortium name="The Potato Genome Sequencing Consortium"/>
        </authorList>
    </citation>
    <scope>NUCLEOTIDE SEQUENCE [LARGE SCALE GENOMIC DNA]</scope>
    <source>
        <strain evidence="3">cv. DM1-3 516 R44</strain>
    </source>
</reference>
<dbReference type="Gramene" id="PGSC0003DMT400005545">
    <property type="protein sequence ID" value="PGSC0003DMT400005545"/>
    <property type="gene ID" value="PGSC0003DMG400002167"/>
</dbReference>
<dbReference type="PANTHER" id="PTHR11260">
    <property type="entry name" value="GLUTATHIONE S-TRANSFERASE, GST, SUPERFAMILY, GST DOMAIN CONTAINING"/>
    <property type="match status" value="1"/>
</dbReference>
<proteinExistence type="predicted"/>
<dbReference type="OrthoDB" id="4951845at2759"/>